<protein>
    <submittedName>
        <fullName evidence="2">Uncharacterized protein</fullName>
    </submittedName>
</protein>
<gene>
    <name evidence="2" type="ORF">AS27_11852</name>
</gene>
<keyword evidence="1" id="KW-0812">Transmembrane</keyword>
<evidence type="ECO:0000313" key="3">
    <source>
        <dbReference type="Proteomes" id="UP000053286"/>
    </source>
</evidence>
<proteinExistence type="predicted"/>
<dbReference type="EMBL" id="KL226335">
    <property type="protein sequence ID" value="KFM11890.1"/>
    <property type="molecule type" value="Genomic_DNA"/>
</dbReference>
<name>A0A087REI6_APTFO</name>
<keyword evidence="3" id="KW-1185">Reference proteome</keyword>
<reference evidence="2 3" key="1">
    <citation type="submission" date="2014-04" db="EMBL/GenBank/DDBJ databases">
        <title>Genome evolution of avian class.</title>
        <authorList>
            <person name="Zhang G."/>
            <person name="Li C."/>
        </authorList>
    </citation>
    <scope>NUCLEOTIDE SEQUENCE [LARGE SCALE GENOMIC DNA]</scope>
    <source>
        <strain evidence="2">BGI_AS27</strain>
    </source>
</reference>
<sequence length="184" mass="21050">MKVSIQIVTVTPGWPVIYCYALQLPISIVIIGILGCVGIWTKLQFSFGYPSHAVILYSHPVHQGPEHFILNFFNASMGIKVLTQCHNCCSNNLIYIIINNSKFAKVLYFARNLIVTVKINWKRRLTYYGLDACDSKAIIMICIIEPCIDHTFFRESVDLFVNERTNFTIADCTRKSSTLQIHHF</sequence>
<feature type="transmembrane region" description="Helical" evidence="1">
    <location>
        <begin position="20"/>
        <end position="40"/>
    </location>
</feature>
<dbReference type="Proteomes" id="UP000053286">
    <property type="component" value="Unassembled WGS sequence"/>
</dbReference>
<evidence type="ECO:0000313" key="2">
    <source>
        <dbReference type="EMBL" id="KFM11890.1"/>
    </source>
</evidence>
<organism evidence="2 3">
    <name type="scientific">Aptenodytes forsteri</name>
    <name type="common">Emperor penguin</name>
    <dbReference type="NCBI Taxonomy" id="9233"/>
    <lineage>
        <taxon>Eukaryota</taxon>
        <taxon>Metazoa</taxon>
        <taxon>Chordata</taxon>
        <taxon>Craniata</taxon>
        <taxon>Vertebrata</taxon>
        <taxon>Euteleostomi</taxon>
        <taxon>Archelosauria</taxon>
        <taxon>Archosauria</taxon>
        <taxon>Dinosauria</taxon>
        <taxon>Saurischia</taxon>
        <taxon>Theropoda</taxon>
        <taxon>Coelurosauria</taxon>
        <taxon>Aves</taxon>
        <taxon>Neognathae</taxon>
        <taxon>Neoaves</taxon>
        <taxon>Aequornithes</taxon>
        <taxon>Sphenisciformes</taxon>
        <taxon>Spheniscidae</taxon>
        <taxon>Aptenodytes</taxon>
    </lineage>
</organism>
<evidence type="ECO:0000256" key="1">
    <source>
        <dbReference type="SAM" id="Phobius"/>
    </source>
</evidence>
<dbReference type="AlphaFoldDB" id="A0A087REI6"/>
<keyword evidence="1" id="KW-1133">Transmembrane helix</keyword>
<keyword evidence="1" id="KW-0472">Membrane</keyword>
<accession>A0A087REI6</accession>